<accession>A0A2T9YNA2</accession>
<name>A0A2T9YNA2_9FUNG</name>
<keyword evidence="2" id="KW-1185">Reference proteome</keyword>
<evidence type="ECO:0000313" key="2">
    <source>
        <dbReference type="Proteomes" id="UP000245383"/>
    </source>
</evidence>
<protein>
    <submittedName>
        <fullName evidence="1">Uncharacterized protein</fullName>
    </submittedName>
</protein>
<dbReference type="AlphaFoldDB" id="A0A2T9YNA2"/>
<dbReference type="EMBL" id="MBFR01000112">
    <property type="protein sequence ID" value="PVU93833.1"/>
    <property type="molecule type" value="Genomic_DNA"/>
</dbReference>
<evidence type="ECO:0000313" key="1">
    <source>
        <dbReference type="EMBL" id="PVU93833.1"/>
    </source>
</evidence>
<reference evidence="1 2" key="1">
    <citation type="journal article" date="2018" name="MBio">
        <title>Comparative Genomics Reveals the Core Gene Toolbox for the Fungus-Insect Symbiosis.</title>
        <authorList>
            <person name="Wang Y."/>
            <person name="Stata M."/>
            <person name="Wang W."/>
            <person name="Stajich J.E."/>
            <person name="White M.M."/>
            <person name="Moncalvo J.M."/>
        </authorList>
    </citation>
    <scope>NUCLEOTIDE SEQUENCE [LARGE SCALE GENOMIC DNA]</scope>
    <source>
        <strain evidence="1 2">SWE-8-4</strain>
    </source>
</reference>
<proteinExistence type="predicted"/>
<comment type="caution">
    <text evidence="1">The sequence shown here is derived from an EMBL/GenBank/DDBJ whole genome shotgun (WGS) entry which is preliminary data.</text>
</comment>
<sequence>MLDLDTKKCIILNEILTIELETAKFMGGIRVAQTLILDGIKCSSIPILLFELISVCTEFLERQTGFE</sequence>
<dbReference type="Proteomes" id="UP000245383">
    <property type="component" value="Unassembled WGS sequence"/>
</dbReference>
<organism evidence="1 2">
    <name type="scientific">Smittium simulii</name>
    <dbReference type="NCBI Taxonomy" id="133385"/>
    <lineage>
        <taxon>Eukaryota</taxon>
        <taxon>Fungi</taxon>
        <taxon>Fungi incertae sedis</taxon>
        <taxon>Zoopagomycota</taxon>
        <taxon>Kickxellomycotina</taxon>
        <taxon>Harpellomycetes</taxon>
        <taxon>Harpellales</taxon>
        <taxon>Legeriomycetaceae</taxon>
        <taxon>Smittium</taxon>
    </lineage>
</organism>
<gene>
    <name evidence="1" type="ORF">BB561_003003</name>
</gene>